<organism evidence="1 2">
    <name type="scientific">Ferrimicrobium acidiphilum</name>
    <dbReference type="NCBI Taxonomy" id="121039"/>
    <lineage>
        <taxon>Bacteria</taxon>
        <taxon>Bacillati</taxon>
        <taxon>Actinomycetota</taxon>
        <taxon>Acidimicrobiia</taxon>
        <taxon>Acidimicrobiales</taxon>
        <taxon>Acidimicrobiaceae</taxon>
        <taxon>Ferrimicrobium</taxon>
    </lineage>
</organism>
<reference evidence="1 2" key="1">
    <citation type="submission" date="2024-07" db="EMBL/GenBank/DDBJ databases">
        <title>Draft Genome Sequence of Ferrimicrobium acidiphilum Strain YE2023, Isolated from a Pulp of Bioleach Reactor.</title>
        <authorList>
            <person name="Elkina Y.A."/>
            <person name="Bulaeva A.G."/>
            <person name="Beletsky A.V."/>
            <person name="Mardanov A.V."/>
        </authorList>
    </citation>
    <scope>NUCLEOTIDE SEQUENCE [LARGE SCALE GENOMIC DNA]</scope>
    <source>
        <strain evidence="1 2">YE2023</strain>
    </source>
</reference>
<evidence type="ECO:0000313" key="1">
    <source>
        <dbReference type="EMBL" id="MEX6428284.1"/>
    </source>
</evidence>
<protein>
    <submittedName>
        <fullName evidence="1">Uncharacterized protein</fullName>
    </submittedName>
</protein>
<sequence length="197" mass="22118">MLDHLFLRFIASLKASLNSSMLERAGLEEQLHNDLMLGDLTFETSYSLPGEASPPRVRADLTVEWPTWSQGSYRSWAIGDGIEDPIEIVIEVALRFTGLGELPTTPLQLLTHLPRHSTQTILNAPMELQRVTVETSYDITTDDSELSAEVVYETTCTFDEQLIDDEDRVQQALHQLTGWISSVLVQASDIPLTYLQL</sequence>
<name>A0ABV3XYA4_9ACTN</name>
<keyword evidence="2" id="KW-1185">Reference proteome</keyword>
<gene>
    <name evidence="1" type="ORF">AB6A68_00285</name>
</gene>
<proteinExistence type="predicted"/>
<dbReference type="Proteomes" id="UP001560267">
    <property type="component" value="Unassembled WGS sequence"/>
</dbReference>
<evidence type="ECO:0000313" key="2">
    <source>
        <dbReference type="Proteomes" id="UP001560267"/>
    </source>
</evidence>
<dbReference type="RefSeq" id="WP_276945321.1">
    <property type="nucleotide sequence ID" value="NZ_DAHZQU010000172.1"/>
</dbReference>
<accession>A0ABV3XYA4</accession>
<comment type="caution">
    <text evidence="1">The sequence shown here is derived from an EMBL/GenBank/DDBJ whole genome shotgun (WGS) entry which is preliminary data.</text>
</comment>
<dbReference type="EMBL" id="JBFSHR010000001">
    <property type="protein sequence ID" value="MEX6428284.1"/>
    <property type="molecule type" value="Genomic_DNA"/>
</dbReference>